<dbReference type="InterPro" id="IPR014755">
    <property type="entry name" value="Cu-Rt/internalin_Ig-like"/>
</dbReference>
<dbReference type="Gene3D" id="2.60.40.1220">
    <property type="match status" value="1"/>
</dbReference>
<evidence type="ECO:0000256" key="1">
    <source>
        <dbReference type="ARBA" id="ARBA00004196"/>
    </source>
</evidence>
<evidence type="ECO:0000256" key="4">
    <source>
        <dbReference type="ARBA" id="ARBA00023008"/>
    </source>
</evidence>
<sequence length="121" mass="12708">MYHRLLPVAAVVTLLSAGAAQAHAQLVSANPAPNSTVSSAPGVYVLTFNERVLPRFVTLEVTGPNGNALHVADVTVDPENPARVRAPVHGGGQPGVYRVSWTAAGPDMHRMNGSYTFAVRP</sequence>
<comment type="caution">
    <text evidence="7">The sequence shown here is derived from an EMBL/GenBank/DDBJ whole genome shotgun (WGS) entry which is preliminary data.</text>
</comment>
<proteinExistence type="predicted"/>
<keyword evidence="2" id="KW-0479">Metal-binding</keyword>
<dbReference type="InterPro" id="IPR032694">
    <property type="entry name" value="CopC/D"/>
</dbReference>
<comment type="subcellular location">
    <subcellularLocation>
        <location evidence="1">Cell envelope</location>
    </subcellularLocation>
</comment>
<dbReference type="SUPFAM" id="SSF81296">
    <property type="entry name" value="E set domains"/>
    <property type="match status" value="1"/>
</dbReference>
<reference evidence="7" key="1">
    <citation type="submission" date="2023-07" db="EMBL/GenBank/DDBJ databases">
        <title>Brevundimonas soil sp. nov., isolated from the soil of chemical plant.</title>
        <authorList>
            <person name="Wu N."/>
        </authorList>
    </citation>
    <scope>NUCLEOTIDE SEQUENCE</scope>
    <source>
        <strain evidence="7">XZ-24</strain>
    </source>
</reference>
<dbReference type="Pfam" id="PF04234">
    <property type="entry name" value="CopC"/>
    <property type="match status" value="1"/>
</dbReference>
<evidence type="ECO:0000313" key="8">
    <source>
        <dbReference type="Proteomes" id="UP001169063"/>
    </source>
</evidence>
<accession>A0ABT8SLV5</accession>
<feature type="signal peptide" evidence="5">
    <location>
        <begin position="1"/>
        <end position="24"/>
    </location>
</feature>
<dbReference type="InterPro" id="IPR007348">
    <property type="entry name" value="CopC_dom"/>
</dbReference>
<protein>
    <submittedName>
        <fullName evidence="7">Copper resistance protein CopC</fullName>
    </submittedName>
</protein>
<dbReference type="RefSeq" id="WP_302109973.1">
    <property type="nucleotide sequence ID" value="NZ_JAUKTR010000003.1"/>
</dbReference>
<name>A0ABT8SLV5_9CAUL</name>
<evidence type="ECO:0000256" key="5">
    <source>
        <dbReference type="SAM" id="SignalP"/>
    </source>
</evidence>
<dbReference type="Proteomes" id="UP001169063">
    <property type="component" value="Unassembled WGS sequence"/>
</dbReference>
<evidence type="ECO:0000313" key="7">
    <source>
        <dbReference type="EMBL" id="MDO1559544.1"/>
    </source>
</evidence>
<keyword evidence="4" id="KW-0186">Copper</keyword>
<keyword evidence="3 5" id="KW-0732">Signal</keyword>
<evidence type="ECO:0000256" key="2">
    <source>
        <dbReference type="ARBA" id="ARBA00022723"/>
    </source>
</evidence>
<gene>
    <name evidence="7" type="ORF">Q0812_08905</name>
</gene>
<keyword evidence="8" id="KW-1185">Reference proteome</keyword>
<dbReference type="PANTHER" id="PTHR34820:SF4">
    <property type="entry name" value="INNER MEMBRANE PROTEIN YEBZ"/>
    <property type="match status" value="1"/>
</dbReference>
<feature type="domain" description="CopC" evidence="6">
    <location>
        <begin position="23"/>
        <end position="119"/>
    </location>
</feature>
<organism evidence="7 8">
    <name type="scientific">Peiella sedimenti</name>
    <dbReference type="NCBI Taxonomy" id="3061083"/>
    <lineage>
        <taxon>Bacteria</taxon>
        <taxon>Pseudomonadati</taxon>
        <taxon>Pseudomonadota</taxon>
        <taxon>Alphaproteobacteria</taxon>
        <taxon>Caulobacterales</taxon>
        <taxon>Caulobacteraceae</taxon>
        <taxon>Peiella</taxon>
    </lineage>
</organism>
<evidence type="ECO:0000259" key="6">
    <source>
        <dbReference type="Pfam" id="PF04234"/>
    </source>
</evidence>
<feature type="chain" id="PRO_5045998646" evidence="5">
    <location>
        <begin position="25"/>
        <end position="121"/>
    </location>
</feature>
<evidence type="ECO:0000256" key="3">
    <source>
        <dbReference type="ARBA" id="ARBA00022729"/>
    </source>
</evidence>
<dbReference type="PANTHER" id="PTHR34820">
    <property type="entry name" value="INNER MEMBRANE PROTEIN YEBZ"/>
    <property type="match status" value="1"/>
</dbReference>
<dbReference type="EMBL" id="JAUKTR010000003">
    <property type="protein sequence ID" value="MDO1559544.1"/>
    <property type="molecule type" value="Genomic_DNA"/>
</dbReference>
<dbReference type="InterPro" id="IPR014756">
    <property type="entry name" value="Ig_E-set"/>
</dbReference>